<dbReference type="Proteomes" id="UP000649617">
    <property type="component" value="Unassembled WGS sequence"/>
</dbReference>
<gene>
    <name evidence="1" type="ORF">SPIL2461_LOCUS14000</name>
</gene>
<proteinExistence type="predicted"/>
<evidence type="ECO:0000313" key="1">
    <source>
        <dbReference type="EMBL" id="CAE7531284.1"/>
    </source>
</evidence>
<organism evidence="1 2">
    <name type="scientific">Symbiodinium pilosum</name>
    <name type="common">Dinoflagellate</name>
    <dbReference type="NCBI Taxonomy" id="2952"/>
    <lineage>
        <taxon>Eukaryota</taxon>
        <taxon>Sar</taxon>
        <taxon>Alveolata</taxon>
        <taxon>Dinophyceae</taxon>
        <taxon>Suessiales</taxon>
        <taxon>Symbiodiniaceae</taxon>
        <taxon>Symbiodinium</taxon>
    </lineage>
</organism>
<dbReference type="EMBL" id="CAJNIZ010031549">
    <property type="protein sequence ID" value="CAE7531284.1"/>
    <property type="molecule type" value="Genomic_DNA"/>
</dbReference>
<dbReference type="OrthoDB" id="427409at2759"/>
<dbReference type="AlphaFoldDB" id="A0A812TKX2"/>
<name>A0A812TKX2_SYMPI</name>
<keyword evidence="2" id="KW-1185">Reference proteome</keyword>
<sequence>GICGAPKLSGEFIDPESDENLFKTPQEPELWKDLCQFCSEEGEAITPPGCPAPPNGELPGEPGCEFLRPFGSLRDKECVPQPNPGNDPEIEENNNRIKELQGDGENCVAFVLLNNGPKFPGRSCRDWCQDRGAECVDVRDDLGTGRFPDEKNTCGLSAADDPKNFNSDGTPKTCDSIGRDTHCVCKKPDNTAPGEPVERTCADARDDAGFNFSYLDAADTCREEAMWFNRVTYPQNGEQPTLEQRLLVYCVQDVCASDPEDRPEVARSYGDRDPDLDNKPSQCNGPLLCNVICSGHLIQDWGECVNRCEEHRSKLLHAVTHYCRAGICPSLLEETVLVQQISQVLVQQIAEIHYHVQPIAKVQFPGFQQITQVDHLVE</sequence>
<evidence type="ECO:0000313" key="2">
    <source>
        <dbReference type="Proteomes" id="UP000649617"/>
    </source>
</evidence>
<feature type="non-terminal residue" evidence="1">
    <location>
        <position position="378"/>
    </location>
</feature>
<comment type="caution">
    <text evidence="1">The sequence shown here is derived from an EMBL/GenBank/DDBJ whole genome shotgun (WGS) entry which is preliminary data.</text>
</comment>
<reference evidence="1" key="1">
    <citation type="submission" date="2021-02" db="EMBL/GenBank/DDBJ databases">
        <authorList>
            <person name="Dougan E. K."/>
            <person name="Rhodes N."/>
            <person name="Thang M."/>
            <person name="Chan C."/>
        </authorList>
    </citation>
    <scope>NUCLEOTIDE SEQUENCE</scope>
</reference>
<protein>
    <submittedName>
        <fullName evidence="1">Uncharacterized protein</fullName>
    </submittedName>
</protein>
<accession>A0A812TKX2</accession>